<evidence type="ECO:0000256" key="5">
    <source>
        <dbReference type="ARBA" id="ARBA00022989"/>
    </source>
</evidence>
<evidence type="ECO:0000256" key="8">
    <source>
        <dbReference type="ARBA" id="ARBA00023209"/>
    </source>
</evidence>
<feature type="transmembrane region" description="Helical" evidence="11">
    <location>
        <begin position="50"/>
        <end position="77"/>
    </location>
</feature>
<dbReference type="Pfam" id="PF01326">
    <property type="entry name" value="PPDK_N"/>
    <property type="match status" value="1"/>
</dbReference>
<reference evidence="14" key="1">
    <citation type="submission" date="2019-11" db="EMBL/GenBank/DDBJ databases">
        <title>Genomic insights into an expanded diversity of filamentous marine cyanobacteria reveals the extraordinary biosynthetic potential of Moorea and Okeania.</title>
        <authorList>
            <person name="Ferreira Leao T."/>
            <person name="Wang M."/>
            <person name="Moss N."/>
            <person name="Da Silva R."/>
            <person name="Sanders J."/>
            <person name="Nurk S."/>
            <person name="Gurevich A."/>
            <person name="Humphrey G."/>
            <person name="Reher R."/>
            <person name="Zhu Q."/>
            <person name="Belda-Ferre P."/>
            <person name="Glukhov E."/>
            <person name="Rex R."/>
            <person name="Dorrestein P.C."/>
            <person name="Knight R."/>
            <person name="Pevzner P."/>
            <person name="Gerwick W.H."/>
            <person name="Gerwick L."/>
        </authorList>
    </citation>
    <scope>NUCLEOTIDE SEQUENCE</scope>
    <source>
        <strain evidence="14">SIO1C4</strain>
    </source>
</reference>
<dbReference type="GO" id="GO:0016301">
    <property type="term" value="F:kinase activity"/>
    <property type="evidence" value="ECO:0007669"/>
    <property type="project" value="UniProtKB-KW"/>
</dbReference>
<sequence>MTLTQVWGSVIIFTVCPLLGGLPLISWITYVLTGSQLAHLGTGNVSVSAAFYHGGPLVGILAVGSEALKGIVAVLIARYFFPTEPTWELIALIMLVMGRYWMGKGAGTTNVVWGVVVHEWKTASLVFLIAGISFTILRERRSGRLGVLILFPLILALLHPENPARIIVAIALSFLLAWIYHKIPDDLDLPPEEGKVKSQRVFRFFRGDKAIISLNSKLDPCKVGQKAATLSQLKRCGYPVPTGWVLPPGDDPETLIKYLPVSDAEPLVVRSSAIGEDSELSSAAGQYQSVLQVKTATGLRAAITLVLDSYHHPVAVDYRRQRQLPDTAMAVLVQKQVLGVFSGVAFSRDPISQQGEAVIIEGVAGDATQVVSGRVTPQQYRVYIREYKEQGSKTARENNSSPIEEGTTNSNPQSQSPLVNICCQIEGSGDLPSSLIEEVAVLARRLEDHYHGIPQDIEWSYDGQQLWLLQARSITTLQPMWTRKIAAEVIPGLIRPLTWSINLPLTTKIWGEIFTLVLGKRARGLDFQETATLHYSRAYFNATFLGQIFRRMGLPPESLEFLTRGAKFSKPPIFSTLRNLPGLLRLLGREWRLDTDFEKDYQQLFAPTLSQLETTPASESSPAVLIERVEIILEALNRATYYSILAPLSMSLRQALLRIEDRELDNSQTPEIASLQEISQLAADARHLLSLEQVTDRSSPSLFTALVEIPDGQSILDQLYQFLESYGYLSEVATDIAVPRWKEDPRVVRQLFAQFLNEPPPIPKPPKRQRWKAEVVQARLNLKGQVTQVYSQLLAQLRWSFLALETIWLKSGLLSEPGEVFFLEFSEIKILVVDADEQLKEQVPQLVQQRREQLEKHRQLKTVPFLIYGNSPPEPVASDYSLQVHQKLLQGIGASSGQLEGIVRVVVNLQVTPRIDKRTILVVPYTDSGWAPLLARAGGLIAEVGGRLSHGAIVAREYGIPAVMDIENATEVLRDGQRVLIDGQLGIVELLD</sequence>
<dbReference type="Gene3D" id="3.30.470.20">
    <property type="entry name" value="ATP-grasp fold, B domain"/>
    <property type="match status" value="1"/>
</dbReference>
<keyword evidence="9" id="KW-1208">Phospholipid metabolism</keyword>
<evidence type="ECO:0000256" key="6">
    <source>
        <dbReference type="ARBA" id="ARBA00023098"/>
    </source>
</evidence>
<dbReference type="Gene3D" id="3.30.1490.20">
    <property type="entry name" value="ATP-grasp fold, A domain"/>
    <property type="match status" value="1"/>
</dbReference>
<proteinExistence type="predicted"/>
<evidence type="ECO:0000256" key="2">
    <source>
        <dbReference type="ARBA" id="ARBA00022516"/>
    </source>
</evidence>
<keyword evidence="5 11" id="KW-1133">Transmembrane helix</keyword>
<dbReference type="GO" id="GO:0043772">
    <property type="term" value="F:acyl-phosphate glycerol-3-phosphate acyltransferase activity"/>
    <property type="evidence" value="ECO:0007669"/>
    <property type="project" value="InterPro"/>
</dbReference>
<evidence type="ECO:0000259" key="13">
    <source>
        <dbReference type="Pfam" id="PF01326"/>
    </source>
</evidence>
<dbReference type="Pfam" id="PF02660">
    <property type="entry name" value="G3P_acyltransf"/>
    <property type="match status" value="1"/>
</dbReference>
<dbReference type="EMBL" id="JAAHFQ010000437">
    <property type="protein sequence ID" value="NER29822.1"/>
    <property type="molecule type" value="Genomic_DNA"/>
</dbReference>
<keyword evidence="4 11" id="KW-0812">Transmembrane</keyword>
<feature type="domain" description="Pyruvate phosphate dikinase AMP/ATP-binding" evidence="13">
    <location>
        <begin position="263"/>
        <end position="479"/>
    </location>
</feature>
<feature type="domain" description="PEP-utilising enzyme mobile" evidence="12">
    <location>
        <begin position="916"/>
        <end position="986"/>
    </location>
</feature>
<evidence type="ECO:0000256" key="7">
    <source>
        <dbReference type="ARBA" id="ARBA00023136"/>
    </source>
</evidence>
<evidence type="ECO:0000256" key="3">
    <source>
        <dbReference type="ARBA" id="ARBA00022679"/>
    </source>
</evidence>
<keyword evidence="1" id="KW-1003">Cell membrane</keyword>
<dbReference type="GO" id="GO:0005524">
    <property type="term" value="F:ATP binding"/>
    <property type="evidence" value="ECO:0007669"/>
    <property type="project" value="InterPro"/>
</dbReference>
<protein>
    <submittedName>
        <fullName evidence="14">Pyruvate phosphate dikinase PEP/pyruvate-binding protein</fullName>
    </submittedName>
</protein>
<keyword evidence="7 11" id="KW-0472">Membrane</keyword>
<dbReference type="GO" id="GO:0005886">
    <property type="term" value="C:plasma membrane"/>
    <property type="evidence" value="ECO:0007669"/>
    <property type="project" value="InterPro"/>
</dbReference>
<evidence type="ECO:0000256" key="4">
    <source>
        <dbReference type="ARBA" id="ARBA00022692"/>
    </source>
</evidence>
<accession>A0A6B3NGZ7</accession>
<dbReference type="InterPro" id="IPR051549">
    <property type="entry name" value="PEP_Utilizing_Enz"/>
</dbReference>
<feature type="compositionally biased region" description="Polar residues" evidence="10">
    <location>
        <begin position="397"/>
        <end position="415"/>
    </location>
</feature>
<evidence type="ECO:0000259" key="12">
    <source>
        <dbReference type="Pfam" id="PF00391"/>
    </source>
</evidence>
<dbReference type="Pfam" id="PF00391">
    <property type="entry name" value="PEP-utilizers"/>
    <property type="match status" value="1"/>
</dbReference>
<dbReference type="AlphaFoldDB" id="A0A6B3NGZ7"/>
<evidence type="ECO:0000256" key="10">
    <source>
        <dbReference type="SAM" id="MobiDB-lite"/>
    </source>
</evidence>
<feature type="transmembrane region" description="Helical" evidence="11">
    <location>
        <begin position="7"/>
        <end position="30"/>
    </location>
</feature>
<keyword evidence="6" id="KW-0443">Lipid metabolism</keyword>
<dbReference type="InterPro" id="IPR008279">
    <property type="entry name" value="PEP-util_enz_mobile_dom"/>
</dbReference>
<feature type="transmembrane region" description="Helical" evidence="11">
    <location>
        <begin position="86"/>
        <end position="102"/>
    </location>
</feature>
<dbReference type="GO" id="GO:0008654">
    <property type="term" value="P:phospholipid biosynthetic process"/>
    <property type="evidence" value="ECO:0007669"/>
    <property type="project" value="UniProtKB-KW"/>
</dbReference>
<dbReference type="SUPFAM" id="SSF56059">
    <property type="entry name" value="Glutathione synthetase ATP-binding domain-like"/>
    <property type="match status" value="1"/>
</dbReference>
<dbReference type="SUPFAM" id="SSF52009">
    <property type="entry name" value="Phosphohistidine domain"/>
    <property type="match status" value="1"/>
</dbReference>
<feature type="transmembrane region" description="Helical" evidence="11">
    <location>
        <begin position="122"/>
        <end position="137"/>
    </location>
</feature>
<comment type="caution">
    <text evidence="14">The sequence shown here is derived from an EMBL/GenBank/DDBJ whole genome shotgun (WGS) entry which is preliminary data.</text>
</comment>
<feature type="transmembrane region" description="Helical" evidence="11">
    <location>
        <begin position="142"/>
        <end position="158"/>
    </location>
</feature>
<keyword evidence="14" id="KW-0670">Pyruvate</keyword>
<feature type="region of interest" description="Disordered" evidence="10">
    <location>
        <begin position="391"/>
        <end position="415"/>
    </location>
</feature>
<dbReference type="InterPro" id="IPR036637">
    <property type="entry name" value="Phosphohistidine_dom_sf"/>
</dbReference>
<dbReference type="InterPro" id="IPR003811">
    <property type="entry name" value="G3P_acylTferase_PlsY"/>
</dbReference>
<dbReference type="InterPro" id="IPR013815">
    <property type="entry name" value="ATP_grasp_subdomain_1"/>
</dbReference>
<keyword evidence="14" id="KW-0418">Kinase</keyword>
<dbReference type="PANTHER" id="PTHR43615">
    <property type="entry name" value="PHOSPHOENOLPYRUVATE SYNTHASE-RELATED"/>
    <property type="match status" value="1"/>
</dbReference>
<keyword evidence="2" id="KW-0444">Lipid biosynthesis</keyword>
<evidence type="ECO:0000256" key="11">
    <source>
        <dbReference type="SAM" id="Phobius"/>
    </source>
</evidence>
<evidence type="ECO:0000256" key="9">
    <source>
        <dbReference type="ARBA" id="ARBA00023264"/>
    </source>
</evidence>
<dbReference type="InterPro" id="IPR002192">
    <property type="entry name" value="PPDK_AMP/ATP-bd"/>
</dbReference>
<dbReference type="PANTHER" id="PTHR43615:SF1">
    <property type="entry name" value="PPDK_N DOMAIN-CONTAINING PROTEIN"/>
    <property type="match status" value="1"/>
</dbReference>
<keyword evidence="8" id="KW-0594">Phospholipid biosynthesis</keyword>
<organism evidence="14">
    <name type="scientific">Symploca sp. SIO1C4</name>
    <dbReference type="NCBI Taxonomy" id="2607765"/>
    <lineage>
        <taxon>Bacteria</taxon>
        <taxon>Bacillati</taxon>
        <taxon>Cyanobacteriota</taxon>
        <taxon>Cyanophyceae</taxon>
        <taxon>Coleofasciculales</taxon>
        <taxon>Coleofasciculaceae</taxon>
        <taxon>Symploca</taxon>
    </lineage>
</organism>
<evidence type="ECO:0000256" key="1">
    <source>
        <dbReference type="ARBA" id="ARBA00022475"/>
    </source>
</evidence>
<name>A0A6B3NGZ7_9CYAN</name>
<dbReference type="Gene3D" id="3.50.30.10">
    <property type="entry name" value="Phosphohistidine domain"/>
    <property type="match status" value="1"/>
</dbReference>
<keyword evidence="3" id="KW-0808">Transferase</keyword>
<evidence type="ECO:0000313" key="14">
    <source>
        <dbReference type="EMBL" id="NER29822.1"/>
    </source>
</evidence>
<dbReference type="SMART" id="SM01207">
    <property type="entry name" value="G3P_acyltransf"/>
    <property type="match status" value="1"/>
</dbReference>
<gene>
    <name evidence="14" type="ORF">F6J89_19935</name>
</gene>